<keyword evidence="3" id="KW-1185">Reference proteome</keyword>
<feature type="transmembrane region" description="Helical" evidence="1">
    <location>
        <begin position="17"/>
        <end position="40"/>
    </location>
</feature>
<evidence type="ECO:0000256" key="1">
    <source>
        <dbReference type="SAM" id="Phobius"/>
    </source>
</evidence>
<reference evidence="2 3" key="1">
    <citation type="submission" date="2022-12" db="EMBL/GenBank/DDBJ databases">
        <title>Chromosome-level genome of Tegillarca granosa.</title>
        <authorList>
            <person name="Kim J."/>
        </authorList>
    </citation>
    <scope>NUCLEOTIDE SEQUENCE [LARGE SCALE GENOMIC DNA]</scope>
    <source>
        <strain evidence="2">Teg-2019</strain>
        <tissue evidence="2">Adductor muscle</tissue>
    </source>
</reference>
<organism evidence="2 3">
    <name type="scientific">Tegillarca granosa</name>
    <name type="common">Malaysian cockle</name>
    <name type="synonym">Anadara granosa</name>
    <dbReference type="NCBI Taxonomy" id="220873"/>
    <lineage>
        <taxon>Eukaryota</taxon>
        <taxon>Metazoa</taxon>
        <taxon>Spiralia</taxon>
        <taxon>Lophotrochozoa</taxon>
        <taxon>Mollusca</taxon>
        <taxon>Bivalvia</taxon>
        <taxon>Autobranchia</taxon>
        <taxon>Pteriomorphia</taxon>
        <taxon>Arcoida</taxon>
        <taxon>Arcoidea</taxon>
        <taxon>Arcidae</taxon>
        <taxon>Tegillarca</taxon>
    </lineage>
</organism>
<keyword evidence="1" id="KW-1133">Transmembrane helix</keyword>
<dbReference type="Proteomes" id="UP001217089">
    <property type="component" value="Unassembled WGS sequence"/>
</dbReference>
<keyword evidence="1" id="KW-0812">Transmembrane</keyword>
<evidence type="ECO:0000313" key="3">
    <source>
        <dbReference type="Proteomes" id="UP001217089"/>
    </source>
</evidence>
<proteinExistence type="predicted"/>
<protein>
    <submittedName>
        <fullName evidence="2">Uncharacterized protein</fullName>
    </submittedName>
</protein>
<evidence type="ECO:0000313" key="2">
    <source>
        <dbReference type="EMBL" id="KAJ8299793.1"/>
    </source>
</evidence>
<accession>A0ABQ9E2X6</accession>
<gene>
    <name evidence="2" type="ORF">KUTeg_023853</name>
</gene>
<dbReference type="EMBL" id="JARBDR010000921">
    <property type="protein sequence ID" value="KAJ8299793.1"/>
    <property type="molecule type" value="Genomic_DNA"/>
</dbReference>
<name>A0ABQ9E2X6_TEGGR</name>
<sequence length="73" mass="8664">MKNIKEDGMQAAVAKRLFMIVFTDILCWVPIGCMVVMWIFEIDLPRQIYAWISKPKWMKTKYEGFTNDLLSKM</sequence>
<comment type="caution">
    <text evidence="2">The sequence shown here is derived from an EMBL/GenBank/DDBJ whole genome shotgun (WGS) entry which is preliminary data.</text>
</comment>
<keyword evidence="1" id="KW-0472">Membrane</keyword>